<keyword evidence="4" id="KW-1185">Reference proteome</keyword>
<evidence type="ECO:0000256" key="2">
    <source>
        <dbReference type="SAM" id="Phobius"/>
    </source>
</evidence>
<accession>A0A8S1ESZ1</accession>
<protein>
    <submittedName>
        <fullName evidence="3">Uncharacterized protein</fullName>
    </submittedName>
</protein>
<dbReference type="EMBL" id="CADEPM010000002">
    <property type="protein sequence ID" value="CAB3401041.1"/>
    <property type="molecule type" value="Genomic_DNA"/>
</dbReference>
<dbReference type="AlphaFoldDB" id="A0A8S1ESZ1"/>
<comment type="caution">
    <text evidence="3">The sequence shown here is derived from an EMBL/GenBank/DDBJ whole genome shotgun (WGS) entry which is preliminary data.</text>
</comment>
<feature type="transmembrane region" description="Helical" evidence="2">
    <location>
        <begin position="130"/>
        <end position="153"/>
    </location>
</feature>
<name>A0A8S1ESZ1_9PELO</name>
<evidence type="ECO:0000313" key="3">
    <source>
        <dbReference type="EMBL" id="CAB3401041.1"/>
    </source>
</evidence>
<feature type="compositionally biased region" description="Polar residues" evidence="1">
    <location>
        <begin position="7"/>
        <end position="16"/>
    </location>
</feature>
<keyword evidence="2" id="KW-0472">Membrane</keyword>
<dbReference type="Proteomes" id="UP000494206">
    <property type="component" value="Unassembled WGS sequence"/>
</dbReference>
<organism evidence="3 4">
    <name type="scientific">Caenorhabditis bovis</name>
    <dbReference type="NCBI Taxonomy" id="2654633"/>
    <lineage>
        <taxon>Eukaryota</taxon>
        <taxon>Metazoa</taxon>
        <taxon>Ecdysozoa</taxon>
        <taxon>Nematoda</taxon>
        <taxon>Chromadorea</taxon>
        <taxon>Rhabditida</taxon>
        <taxon>Rhabditina</taxon>
        <taxon>Rhabditomorpha</taxon>
        <taxon>Rhabditoidea</taxon>
        <taxon>Rhabditidae</taxon>
        <taxon>Peloderinae</taxon>
        <taxon>Caenorhabditis</taxon>
    </lineage>
</organism>
<keyword evidence="2" id="KW-0812">Transmembrane</keyword>
<evidence type="ECO:0000313" key="4">
    <source>
        <dbReference type="Proteomes" id="UP000494206"/>
    </source>
</evidence>
<keyword evidence="2" id="KW-1133">Transmembrane helix</keyword>
<evidence type="ECO:0000256" key="1">
    <source>
        <dbReference type="SAM" id="MobiDB-lite"/>
    </source>
</evidence>
<feature type="region of interest" description="Disordered" evidence="1">
    <location>
        <begin position="1"/>
        <end position="21"/>
    </location>
</feature>
<proteinExistence type="predicted"/>
<gene>
    <name evidence="3" type="ORF">CBOVIS_LOCUS3849</name>
</gene>
<sequence>MAESDIINHSDSNSVADNDVEVPNLGVNSPAYQGLVNGLDRLIADLIAHDRSIAEERDNDIDEIPMLESGVTEVVNRDNVENAIQEEGAFIIRPLSGEGEETRTQRVKRSIQSTARNLLANLRFISKSSAAFVILMWVLIVYHLCRFVILTFWP</sequence>
<reference evidence="3 4" key="1">
    <citation type="submission" date="2020-04" db="EMBL/GenBank/DDBJ databases">
        <authorList>
            <person name="Laetsch R D."/>
            <person name="Stevens L."/>
            <person name="Kumar S."/>
            <person name="Blaxter L. M."/>
        </authorList>
    </citation>
    <scope>NUCLEOTIDE SEQUENCE [LARGE SCALE GENOMIC DNA]</scope>
</reference>